<evidence type="ECO:0000313" key="1">
    <source>
        <dbReference type="EMBL" id="KAF4678505.1"/>
    </source>
</evidence>
<accession>A0A7J6N3R6</accession>
<name>A0A7J6N3R6_PEROL</name>
<reference evidence="1 2" key="1">
    <citation type="submission" date="2020-04" db="EMBL/GenBank/DDBJ databases">
        <title>Perkinsus olseni comparative genomics.</title>
        <authorList>
            <person name="Bogema D.R."/>
        </authorList>
    </citation>
    <scope>NUCLEOTIDE SEQUENCE [LARGE SCALE GENOMIC DNA]</scope>
    <source>
        <strain evidence="1">00978-12</strain>
    </source>
</reference>
<dbReference type="AlphaFoldDB" id="A0A7J6N3R6"/>
<protein>
    <submittedName>
        <fullName evidence="1">Uncharacterized protein</fullName>
    </submittedName>
</protein>
<comment type="caution">
    <text evidence="1">The sequence shown here is derived from an EMBL/GenBank/DDBJ whole genome shotgun (WGS) entry which is preliminary data.</text>
</comment>
<dbReference type="SUPFAM" id="SSF52540">
    <property type="entry name" value="P-loop containing nucleoside triphosphate hydrolases"/>
    <property type="match status" value="1"/>
</dbReference>
<sequence length="532" mass="60373">MQPMSISSSFAEAPTLKKPVSCTGGDGLPLSFIDEETIVYADEPGEDDPNLKIMALKQRIDVLEEEKKWLEWRLRKWQDCHKCSKCEHEKQEEKEDEAIVVKSSARIMEVSSHGNRMTRHQSRSYIYSWIHCNDMDLPDGVLKKRLSRVLAQLNEAKSLSFYSIFVGEQQKDGSRLVHSLLKYGTPTRWKQLSDTLRSRYGIDASIRCAVPRPGFKSCMYPMLFSHCLDLDPSPFLSPHHPDPNSLLDVERQGSKGRQTLALEGGDLSMLPIKRDAERKDGIPEHAGEGSALAVSVLGDSRAFMDESVDCMEEDNTDPMYEVEACLEAECICESPGLWLERISSLVVRNLGEEGAKKLRNDIQRNLEEGRSKETNVVIYGVASSGKTAILRPLTHILKCAKISDTQGISHEDLLDCECILWSHFSVEDLGDNFDMTKLLNLLDSRPVEMSCSSDQGNSGSTFDKLVPIFLTCDALPVPREDQDREALHERLQRCHYFPHKMDREERKKPFISCNRCFAEWLFVDTLARTQHE</sequence>
<organism evidence="1 2">
    <name type="scientific">Perkinsus olseni</name>
    <name type="common">Perkinsus atlanticus</name>
    <dbReference type="NCBI Taxonomy" id="32597"/>
    <lineage>
        <taxon>Eukaryota</taxon>
        <taxon>Sar</taxon>
        <taxon>Alveolata</taxon>
        <taxon>Perkinsozoa</taxon>
        <taxon>Perkinsea</taxon>
        <taxon>Perkinsida</taxon>
        <taxon>Perkinsidae</taxon>
        <taxon>Perkinsus</taxon>
    </lineage>
</organism>
<dbReference type="EMBL" id="JABANP010000886">
    <property type="protein sequence ID" value="KAF4678505.1"/>
    <property type="molecule type" value="Genomic_DNA"/>
</dbReference>
<dbReference type="Proteomes" id="UP000541610">
    <property type="component" value="Unassembled WGS sequence"/>
</dbReference>
<dbReference type="Gene3D" id="3.40.50.300">
    <property type="entry name" value="P-loop containing nucleotide triphosphate hydrolases"/>
    <property type="match status" value="1"/>
</dbReference>
<dbReference type="InterPro" id="IPR027417">
    <property type="entry name" value="P-loop_NTPase"/>
</dbReference>
<dbReference type="OrthoDB" id="5957838at2759"/>
<proteinExistence type="predicted"/>
<evidence type="ECO:0000313" key="2">
    <source>
        <dbReference type="Proteomes" id="UP000541610"/>
    </source>
</evidence>
<gene>
    <name evidence="1" type="ORF">FOZ60_016505</name>
</gene>